<feature type="active site" description="Nucleophile" evidence="4">
    <location>
        <position position="175"/>
    </location>
</feature>
<proteinExistence type="predicted"/>
<dbReference type="GO" id="GO:0016811">
    <property type="term" value="F:hydrolase activity, acting on carbon-nitrogen (but not peptide) bonds, in linear amides"/>
    <property type="evidence" value="ECO:0007669"/>
    <property type="project" value="UniProtKB-ARBA"/>
</dbReference>
<dbReference type="Proteomes" id="UP000886198">
    <property type="component" value="Unassembled WGS sequence"/>
</dbReference>
<feature type="site" description="Cleavage; by autolysis" evidence="6">
    <location>
        <begin position="174"/>
        <end position="175"/>
    </location>
</feature>
<feature type="binding site" evidence="5">
    <location>
        <begin position="203"/>
        <end position="206"/>
    </location>
    <ligand>
        <name>substrate</name>
    </ligand>
</feature>
<evidence type="ECO:0000313" key="7">
    <source>
        <dbReference type="EMBL" id="HDP77878.1"/>
    </source>
</evidence>
<accession>A0A7C1CVA3</accession>
<feature type="binding site" evidence="5">
    <location>
        <begin position="225"/>
        <end position="228"/>
    </location>
    <ligand>
        <name>substrate</name>
    </ligand>
</feature>
<protein>
    <submittedName>
        <fullName evidence="7">L-asparaginase</fullName>
    </submittedName>
</protein>
<dbReference type="Pfam" id="PF01112">
    <property type="entry name" value="Asparaginase_2"/>
    <property type="match status" value="1"/>
</dbReference>
<dbReference type="GO" id="GO:0006508">
    <property type="term" value="P:proteolysis"/>
    <property type="evidence" value="ECO:0007669"/>
    <property type="project" value="UniProtKB-KW"/>
</dbReference>
<evidence type="ECO:0000256" key="3">
    <source>
        <dbReference type="ARBA" id="ARBA00022813"/>
    </source>
</evidence>
<dbReference type="GO" id="GO:0005737">
    <property type="term" value="C:cytoplasm"/>
    <property type="evidence" value="ECO:0007669"/>
    <property type="project" value="TreeGrafter"/>
</dbReference>
<dbReference type="EMBL" id="DSBT01000180">
    <property type="protein sequence ID" value="HDP77878.1"/>
    <property type="molecule type" value="Genomic_DNA"/>
</dbReference>
<comment type="caution">
    <text evidence="7">The sequence shown here is derived from an EMBL/GenBank/DDBJ whole genome shotgun (WGS) entry which is preliminary data.</text>
</comment>
<evidence type="ECO:0000256" key="4">
    <source>
        <dbReference type="PIRSR" id="PIRSR600246-1"/>
    </source>
</evidence>
<dbReference type="PANTHER" id="PTHR10188:SF6">
    <property type="entry name" value="N(4)-(BETA-N-ACETYLGLUCOSAMINYL)-L-ASPARAGINASE"/>
    <property type="match status" value="1"/>
</dbReference>
<evidence type="ECO:0000256" key="2">
    <source>
        <dbReference type="ARBA" id="ARBA00022801"/>
    </source>
</evidence>
<sequence>MKAIIVHGGTGSFSDVIDADEHRRGVEEAVKQGFSTLQKMNNAEEAVVTAVSVMEEDPTFNCGRGSVLTYRGDIEMDAAIMDNNLNAGAVSGLKRILHPITVARAVMEQTDHVLLAGDELEEFVTVLGFPREDDLIVPKRHLQWKDELERIARGEKTRFGKSIKLAKKAEEYHSTCGAVAIDDHGRMVAGTSTGGMMMKSFGRVGDSPILGAGTYADSFGAVSATGHGEKIMKLTLSRLVAFFMEQYPAQKSVDIALERARYFDCDCGLIALDRYGNIGIGHTSKDMSWAFIKDGHSPVIFR</sequence>
<dbReference type="FunFam" id="3.60.20.30:FF:000001">
    <property type="entry name" value="Isoaspartyl peptidase/L-asparaginase"/>
    <property type="match status" value="1"/>
</dbReference>
<dbReference type="AlphaFoldDB" id="A0A7C1CVA3"/>
<keyword evidence="1" id="KW-0645">Protease</keyword>
<dbReference type="GO" id="GO:0008233">
    <property type="term" value="F:peptidase activity"/>
    <property type="evidence" value="ECO:0007669"/>
    <property type="project" value="UniProtKB-KW"/>
</dbReference>
<reference evidence="7" key="1">
    <citation type="journal article" date="2020" name="mSystems">
        <title>Genome- and Community-Level Interaction Insights into Carbon Utilization and Element Cycling Functions of Hydrothermarchaeota in Hydrothermal Sediment.</title>
        <authorList>
            <person name="Zhou Z."/>
            <person name="Liu Y."/>
            <person name="Xu W."/>
            <person name="Pan J."/>
            <person name="Luo Z.H."/>
            <person name="Li M."/>
        </authorList>
    </citation>
    <scope>NUCLEOTIDE SEQUENCE [LARGE SCALE GENOMIC DNA]</scope>
    <source>
        <strain evidence="7">SpSt-1179</strain>
    </source>
</reference>
<dbReference type="InterPro" id="IPR029055">
    <property type="entry name" value="Ntn_hydrolases_N"/>
</dbReference>
<dbReference type="Gene3D" id="3.60.20.30">
    <property type="entry name" value="(Glycosyl)asparaginase"/>
    <property type="match status" value="1"/>
</dbReference>
<dbReference type="PANTHER" id="PTHR10188">
    <property type="entry name" value="L-ASPARAGINASE"/>
    <property type="match status" value="1"/>
</dbReference>
<evidence type="ECO:0000256" key="5">
    <source>
        <dbReference type="PIRSR" id="PIRSR600246-2"/>
    </source>
</evidence>
<gene>
    <name evidence="7" type="ORF">ENN47_06810</name>
</gene>
<organism evidence="7">
    <name type="scientific">Mesotoga infera</name>
    <dbReference type="NCBI Taxonomy" id="1236046"/>
    <lineage>
        <taxon>Bacteria</taxon>
        <taxon>Thermotogati</taxon>
        <taxon>Thermotogota</taxon>
        <taxon>Thermotogae</taxon>
        <taxon>Kosmotogales</taxon>
        <taxon>Kosmotogaceae</taxon>
        <taxon>Mesotoga</taxon>
    </lineage>
</organism>
<keyword evidence="2" id="KW-0378">Hydrolase</keyword>
<evidence type="ECO:0000256" key="1">
    <source>
        <dbReference type="ARBA" id="ARBA00022670"/>
    </source>
</evidence>
<name>A0A7C1CVA3_9BACT</name>
<evidence type="ECO:0000256" key="6">
    <source>
        <dbReference type="PIRSR" id="PIRSR600246-3"/>
    </source>
</evidence>
<dbReference type="CDD" id="cd04512">
    <property type="entry name" value="Ntn_Asparaginase_2_like"/>
    <property type="match status" value="1"/>
</dbReference>
<dbReference type="SUPFAM" id="SSF56235">
    <property type="entry name" value="N-terminal nucleophile aminohydrolases (Ntn hydrolases)"/>
    <property type="match status" value="1"/>
</dbReference>
<keyword evidence="3" id="KW-0068">Autocatalytic cleavage</keyword>
<dbReference type="InterPro" id="IPR000246">
    <property type="entry name" value="Peptidase_T2"/>
</dbReference>